<feature type="compositionally biased region" description="Polar residues" evidence="1">
    <location>
        <begin position="1"/>
        <end position="15"/>
    </location>
</feature>
<feature type="compositionally biased region" description="Basic and acidic residues" evidence="1">
    <location>
        <begin position="240"/>
        <end position="261"/>
    </location>
</feature>
<feature type="domain" description="Protein kinase" evidence="2">
    <location>
        <begin position="603"/>
        <end position="865"/>
    </location>
</feature>
<protein>
    <recommendedName>
        <fullName evidence="2">Protein kinase domain-containing protein</fullName>
    </recommendedName>
</protein>
<gene>
    <name evidence="3" type="ORF">D9757_003735</name>
</gene>
<dbReference type="SMART" id="SM00220">
    <property type="entry name" value="S_TKc"/>
    <property type="match status" value="1"/>
</dbReference>
<dbReference type="Proteomes" id="UP000518752">
    <property type="component" value="Unassembled WGS sequence"/>
</dbReference>
<dbReference type="GO" id="GO:0004674">
    <property type="term" value="F:protein serine/threonine kinase activity"/>
    <property type="evidence" value="ECO:0007669"/>
    <property type="project" value="TreeGrafter"/>
</dbReference>
<evidence type="ECO:0000313" key="4">
    <source>
        <dbReference type="Proteomes" id="UP000518752"/>
    </source>
</evidence>
<dbReference type="GO" id="GO:0005524">
    <property type="term" value="F:ATP binding"/>
    <property type="evidence" value="ECO:0007669"/>
    <property type="project" value="InterPro"/>
</dbReference>
<dbReference type="Pfam" id="PF00069">
    <property type="entry name" value="Pkinase"/>
    <property type="match status" value="1"/>
</dbReference>
<dbReference type="AlphaFoldDB" id="A0A8H5HV19"/>
<dbReference type="Gene3D" id="1.10.510.10">
    <property type="entry name" value="Transferase(Phosphotransferase) domain 1"/>
    <property type="match status" value="1"/>
</dbReference>
<dbReference type="GO" id="GO:0005634">
    <property type="term" value="C:nucleus"/>
    <property type="evidence" value="ECO:0007669"/>
    <property type="project" value="TreeGrafter"/>
</dbReference>
<proteinExistence type="predicted"/>
<feature type="region of interest" description="Disordered" evidence="1">
    <location>
        <begin position="239"/>
        <end position="272"/>
    </location>
</feature>
<keyword evidence="4" id="KW-1185">Reference proteome</keyword>
<dbReference type="GO" id="GO:0044773">
    <property type="term" value="P:mitotic DNA damage checkpoint signaling"/>
    <property type="evidence" value="ECO:0007669"/>
    <property type="project" value="TreeGrafter"/>
</dbReference>
<feature type="compositionally biased region" description="Gly residues" evidence="1">
    <location>
        <begin position="542"/>
        <end position="593"/>
    </location>
</feature>
<feature type="region of interest" description="Disordered" evidence="1">
    <location>
        <begin position="518"/>
        <end position="611"/>
    </location>
</feature>
<accession>A0A8H5HV19</accession>
<comment type="caution">
    <text evidence="3">The sequence shown here is derived from an EMBL/GenBank/DDBJ whole genome shotgun (WGS) entry which is preliminary data.</text>
</comment>
<dbReference type="InterPro" id="IPR011009">
    <property type="entry name" value="Kinase-like_dom_sf"/>
</dbReference>
<organism evidence="3 4">
    <name type="scientific">Collybiopsis confluens</name>
    <dbReference type="NCBI Taxonomy" id="2823264"/>
    <lineage>
        <taxon>Eukaryota</taxon>
        <taxon>Fungi</taxon>
        <taxon>Dikarya</taxon>
        <taxon>Basidiomycota</taxon>
        <taxon>Agaricomycotina</taxon>
        <taxon>Agaricomycetes</taxon>
        <taxon>Agaricomycetidae</taxon>
        <taxon>Agaricales</taxon>
        <taxon>Marasmiineae</taxon>
        <taxon>Omphalotaceae</taxon>
        <taxon>Collybiopsis</taxon>
    </lineage>
</organism>
<dbReference type="InterPro" id="IPR000719">
    <property type="entry name" value="Prot_kinase_dom"/>
</dbReference>
<feature type="region of interest" description="Disordered" evidence="1">
    <location>
        <begin position="1"/>
        <end position="31"/>
    </location>
</feature>
<dbReference type="PROSITE" id="PS50011">
    <property type="entry name" value="PROTEIN_KINASE_DOM"/>
    <property type="match status" value="1"/>
</dbReference>
<dbReference type="PANTHER" id="PTHR44167">
    <property type="entry name" value="OVARIAN-SPECIFIC SERINE/THREONINE-PROTEIN KINASE LOK-RELATED"/>
    <property type="match status" value="1"/>
</dbReference>
<dbReference type="PROSITE" id="PS00108">
    <property type="entry name" value="PROTEIN_KINASE_ST"/>
    <property type="match status" value="1"/>
</dbReference>
<dbReference type="InterPro" id="IPR008271">
    <property type="entry name" value="Ser/Thr_kinase_AS"/>
</dbReference>
<evidence type="ECO:0000313" key="3">
    <source>
        <dbReference type="EMBL" id="KAF5390087.1"/>
    </source>
</evidence>
<reference evidence="3 4" key="1">
    <citation type="journal article" date="2020" name="ISME J.">
        <title>Uncovering the hidden diversity of litter-decomposition mechanisms in mushroom-forming fungi.</title>
        <authorList>
            <person name="Floudas D."/>
            <person name="Bentzer J."/>
            <person name="Ahren D."/>
            <person name="Johansson T."/>
            <person name="Persson P."/>
            <person name="Tunlid A."/>
        </authorList>
    </citation>
    <scope>NUCLEOTIDE SEQUENCE [LARGE SCALE GENOMIC DNA]</scope>
    <source>
        <strain evidence="3 4">CBS 406.79</strain>
    </source>
</reference>
<dbReference type="OrthoDB" id="4062651at2759"/>
<dbReference type="EMBL" id="JAACJN010000017">
    <property type="protein sequence ID" value="KAF5390087.1"/>
    <property type="molecule type" value="Genomic_DNA"/>
</dbReference>
<name>A0A8H5HV19_9AGAR</name>
<dbReference type="SUPFAM" id="SSF56112">
    <property type="entry name" value="Protein kinase-like (PK-like)"/>
    <property type="match status" value="1"/>
</dbReference>
<sequence>MTSQPTASDDSPPSNEDSHSPEGESTLSEPPPSAAYYHVIYEIRGKILDYESIRKNTIADPLLLVALEELIIPRIKGLDPSISNDKTAKLCTSLYKISLKSFDVLMITHRTRKTLNLEGSAPFILSAADDLPEYTLVVFRPEDRLPPGTHRSPSLLSLGTQPFLSDPASLDCPFSLQNDISRIGENTPGIPSHVQKIWKDLAKQRNLLDRYYQKLERKLRNISYPADWLSKMFAPTSVETENKATDGSGDKSKDDTNHEAESDGTSNVDPHLRREEMMTEEYEHYVHVIKNNNIAGVTKTLSLELGVERTTEYYFFTRLAMYIRKFVSDFVVLDHYQSMPVTKLVIEKLDEQEDFHRYAPYTPRSDIDIWHRMATWPGILVELQSGDKITAHIELSDDHIRLLLQGGCLLRMMNIAQDRVNDHDDDAPTAVLPLLYVTKDWTHASIYLLFQSTSSLSAGPIMYLERSYDIQANLSERIRFTKDLYNLCEHIEVYAPSEDLRDEINAIDADIHGISTTATRKDTKDDKKRKRDAGQGEKDGGGDGGEGGGKGSSGGGSSGGGSSGGGSSGGGSSGGGSSGGGGGGGRGGGGGGGKRGKPDPQQTKAEGVKTEGLHGQVIEAGLCRGYQLQVKSPRLLFGESTEGFKVVAKMVSPKSDELKINLKLQSLEWAGSMNHFLPILEKFNSSSHGLITSTYLILPCWTPLPEIRNLVTDSFEISDMCSALAQGIEFLHSNLIAHLDIKPDNLVIQKNLLGKMELRIIDFSVSVMLAYKGETIDSYQGTIGFMAPEVARCEKVQSPDNPDFCYSPIQADLYSCGRVFYYLSRSMENSAERRKVLKWGRELTAIDPGARSDLTSLPGLLPAVY</sequence>
<dbReference type="PANTHER" id="PTHR44167:SF24">
    <property type="entry name" value="SERINE_THREONINE-PROTEIN KINASE CHK2"/>
    <property type="match status" value="1"/>
</dbReference>
<evidence type="ECO:0000256" key="1">
    <source>
        <dbReference type="SAM" id="MobiDB-lite"/>
    </source>
</evidence>
<feature type="compositionally biased region" description="Basic and acidic residues" evidence="1">
    <location>
        <begin position="519"/>
        <end position="541"/>
    </location>
</feature>
<evidence type="ECO:0000259" key="2">
    <source>
        <dbReference type="PROSITE" id="PS50011"/>
    </source>
</evidence>